<proteinExistence type="predicted"/>
<dbReference type="EMBL" id="CP095049">
    <property type="protein sequence ID" value="UOQ55715.1"/>
    <property type="molecule type" value="Genomic_DNA"/>
</dbReference>
<dbReference type="Gene3D" id="2.60.40.2550">
    <property type="match status" value="1"/>
</dbReference>
<dbReference type="InterPro" id="IPR026444">
    <property type="entry name" value="Secre_tail"/>
</dbReference>
<evidence type="ECO:0000259" key="1">
    <source>
        <dbReference type="Pfam" id="PF18962"/>
    </source>
</evidence>
<protein>
    <submittedName>
        <fullName evidence="2">T9SS type A sorting domain-containing protein</fullName>
    </submittedName>
</protein>
<keyword evidence="3" id="KW-1185">Reference proteome</keyword>
<dbReference type="SUPFAM" id="SSF50956">
    <property type="entry name" value="Thermostable phytase (3-phytase)"/>
    <property type="match status" value="1"/>
</dbReference>
<gene>
    <name evidence="2" type="ORF">MUN80_22385</name>
</gene>
<evidence type="ECO:0000313" key="2">
    <source>
        <dbReference type="EMBL" id="UOQ55715.1"/>
    </source>
</evidence>
<dbReference type="RefSeq" id="WP_244724949.1">
    <property type="nucleotide sequence ID" value="NZ_CP095049.1"/>
</dbReference>
<sequence>MTFDSQGNLYILQDGGRNHVWVVRPCHTQANPAVELFAVTPNGCEPTGMTFSPDEKFMFISIQNPDPTNTLATTDAAGQAVVFNKSTTLVISRKGVLGTTLATEKAQPELAKADVFPNPATGAELTVELTNNRKEAATLQVFNSLGARVLEQTTVLNQGVNSLRVPVSKLRSGHYTLVVKTATTSTTRPFIKQ</sequence>
<accession>A0ABY4FH28</accession>
<dbReference type="Pfam" id="PF18962">
    <property type="entry name" value="Por_Secre_tail"/>
    <property type="match status" value="1"/>
</dbReference>
<dbReference type="Proteomes" id="UP000831785">
    <property type="component" value="Chromosome"/>
</dbReference>
<organism evidence="2 3">
    <name type="scientific">Hymenobacter cellulosivorans</name>
    <dbReference type="NCBI Taxonomy" id="2932249"/>
    <lineage>
        <taxon>Bacteria</taxon>
        <taxon>Pseudomonadati</taxon>
        <taxon>Bacteroidota</taxon>
        <taxon>Cytophagia</taxon>
        <taxon>Cytophagales</taxon>
        <taxon>Hymenobacteraceae</taxon>
        <taxon>Hymenobacter</taxon>
    </lineage>
</organism>
<dbReference type="NCBIfam" id="TIGR04183">
    <property type="entry name" value="Por_Secre_tail"/>
    <property type="match status" value="1"/>
</dbReference>
<evidence type="ECO:0000313" key="3">
    <source>
        <dbReference type="Proteomes" id="UP000831785"/>
    </source>
</evidence>
<dbReference type="InterPro" id="IPR008557">
    <property type="entry name" value="PhoX"/>
</dbReference>
<feature type="domain" description="Secretion system C-terminal sorting" evidence="1">
    <location>
        <begin position="115"/>
        <end position="188"/>
    </location>
</feature>
<dbReference type="Pfam" id="PF05787">
    <property type="entry name" value="PhoX"/>
    <property type="match status" value="1"/>
</dbReference>
<name>A0ABY4FH28_9BACT</name>
<reference evidence="2 3" key="1">
    <citation type="submission" date="2022-04" db="EMBL/GenBank/DDBJ databases">
        <title>Hymenobacter sp. isolated from the air.</title>
        <authorList>
            <person name="Won M."/>
            <person name="Lee C.-M."/>
            <person name="Woen H.-Y."/>
            <person name="Kwon S.-W."/>
        </authorList>
    </citation>
    <scope>NUCLEOTIDE SEQUENCE [LARGE SCALE GENOMIC DNA]</scope>
    <source>
        <strain evidence="3">5116 S-27</strain>
    </source>
</reference>